<protein>
    <submittedName>
        <fullName evidence="2">Uncharacterized protein</fullName>
    </submittedName>
</protein>
<feature type="transmembrane region" description="Helical" evidence="1">
    <location>
        <begin position="46"/>
        <end position="67"/>
    </location>
</feature>
<dbReference type="EMBL" id="CYPW01000001">
    <property type="protein sequence ID" value="CUH50660.1"/>
    <property type="molecule type" value="Genomic_DNA"/>
</dbReference>
<dbReference type="InterPro" id="IPR020308">
    <property type="entry name" value="Uncharacterised_Ynq1"/>
</dbReference>
<organism evidence="2 3">
    <name type="scientific">Shimia marina</name>
    <dbReference type="NCBI Taxonomy" id="321267"/>
    <lineage>
        <taxon>Bacteria</taxon>
        <taxon>Pseudomonadati</taxon>
        <taxon>Pseudomonadota</taxon>
        <taxon>Alphaproteobacteria</taxon>
        <taxon>Rhodobacterales</taxon>
        <taxon>Roseobacteraceae</taxon>
    </lineage>
</organism>
<keyword evidence="3" id="KW-1185">Reference proteome</keyword>
<dbReference type="STRING" id="321267.SHM7688_00087"/>
<evidence type="ECO:0000313" key="2">
    <source>
        <dbReference type="EMBL" id="CUH50660.1"/>
    </source>
</evidence>
<sequence length="75" mass="8258">MAADFQNSPTAKQGRFAALVIAGTGLFWIAAIVIGEWLALPERTRALLDLIALAGFVFALVLIFRIWRARQEDKG</sequence>
<keyword evidence="1" id="KW-1133">Transmembrane helix</keyword>
<gene>
    <name evidence="2" type="ORF">SHM7688_00087</name>
</gene>
<dbReference type="RefSeq" id="WP_058238051.1">
    <property type="nucleotide sequence ID" value="NZ_CYPW01000001.1"/>
</dbReference>
<proteinExistence type="predicted"/>
<evidence type="ECO:0000256" key="1">
    <source>
        <dbReference type="SAM" id="Phobius"/>
    </source>
</evidence>
<keyword evidence="1" id="KW-0472">Membrane</keyword>
<evidence type="ECO:0000313" key="3">
    <source>
        <dbReference type="Proteomes" id="UP000054823"/>
    </source>
</evidence>
<accession>A0A0N7LRF3</accession>
<dbReference type="AlphaFoldDB" id="A0A0N7LRF3"/>
<keyword evidence="1" id="KW-0812">Transmembrane</keyword>
<dbReference type="Proteomes" id="UP000054823">
    <property type="component" value="Unassembled WGS sequence"/>
</dbReference>
<feature type="transmembrane region" description="Helical" evidence="1">
    <location>
        <begin position="16"/>
        <end position="40"/>
    </location>
</feature>
<name>A0A0N7LRF3_9RHOB</name>
<dbReference type="OrthoDB" id="7658896at2"/>
<reference evidence="2 3" key="1">
    <citation type="submission" date="2015-09" db="EMBL/GenBank/DDBJ databases">
        <authorList>
            <consortium name="Swine Surveillance"/>
        </authorList>
    </citation>
    <scope>NUCLEOTIDE SEQUENCE [LARGE SCALE GENOMIC DNA]</scope>
    <source>
        <strain evidence="2 3">CECT 7688</strain>
    </source>
</reference>
<dbReference type="Pfam" id="PF17272">
    <property type="entry name" value="DUF5337"/>
    <property type="match status" value="1"/>
</dbReference>